<dbReference type="GO" id="GO:0005634">
    <property type="term" value="C:nucleus"/>
    <property type="evidence" value="ECO:0007669"/>
    <property type="project" value="TreeGrafter"/>
</dbReference>
<dbReference type="InParanoid" id="A0A672TZM0"/>
<dbReference type="InterPro" id="IPR013083">
    <property type="entry name" value="Znf_RING/FYVE/PHD"/>
</dbReference>
<dbReference type="Pfam" id="PF26054">
    <property type="entry name" value="PHD_G2E3"/>
    <property type="match status" value="1"/>
</dbReference>
<proteinExistence type="predicted"/>
<dbReference type="InterPro" id="IPR059102">
    <property type="entry name" value="PHD_PHF7/G2E3-like"/>
</dbReference>
<keyword evidence="2 4" id="KW-0863">Zinc-finger</keyword>
<dbReference type="PROSITE" id="PS50089">
    <property type="entry name" value="ZF_RING_2"/>
    <property type="match status" value="1"/>
</dbReference>
<evidence type="ECO:0000256" key="5">
    <source>
        <dbReference type="SAM" id="MobiDB-lite"/>
    </source>
</evidence>
<feature type="domain" description="PHD-type" evidence="7">
    <location>
        <begin position="18"/>
        <end position="127"/>
    </location>
</feature>
<organism evidence="8 9">
    <name type="scientific">Strigops habroptila</name>
    <name type="common">Kakapo</name>
    <dbReference type="NCBI Taxonomy" id="2489341"/>
    <lineage>
        <taxon>Eukaryota</taxon>
        <taxon>Metazoa</taxon>
        <taxon>Chordata</taxon>
        <taxon>Craniata</taxon>
        <taxon>Vertebrata</taxon>
        <taxon>Euteleostomi</taxon>
        <taxon>Archelosauria</taxon>
        <taxon>Archosauria</taxon>
        <taxon>Dinosauria</taxon>
        <taxon>Saurischia</taxon>
        <taxon>Theropoda</taxon>
        <taxon>Coelurosauria</taxon>
        <taxon>Aves</taxon>
        <taxon>Neognathae</taxon>
        <taxon>Neoaves</taxon>
        <taxon>Telluraves</taxon>
        <taxon>Australaves</taxon>
        <taxon>Psittaciformes</taxon>
        <taxon>Psittacidae</taxon>
        <taxon>Strigops</taxon>
    </lineage>
</organism>
<name>A0A672TZM0_STRHB</name>
<feature type="compositionally biased region" description="Basic residues" evidence="5">
    <location>
        <begin position="385"/>
        <end position="395"/>
    </location>
</feature>
<evidence type="ECO:0000256" key="3">
    <source>
        <dbReference type="ARBA" id="ARBA00022833"/>
    </source>
</evidence>
<evidence type="ECO:0000259" key="7">
    <source>
        <dbReference type="PROSITE" id="PS51805"/>
    </source>
</evidence>
<dbReference type="InterPro" id="IPR011011">
    <property type="entry name" value="Znf_FYVE_PHD"/>
</dbReference>
<dbReference type="Proteomes" id="UP000472266">
    <property type="component" value="Chromosome 1"/>
</dbReference>
<feature type="region of interest" description="Disordered" evidence="5">
    <location>
        <begin position="362"/>
        <end position="411"/>
    </location>
</feature>
<protein>
    <recommendedName>
        <fullName evidence="10">PHD finger protein 7</fullName>
    </recommendedName>
</protein>
<dbReference type="InterPro" id="IPR034732">
    <property type="entry name" value="EPHD"/>
</dbReference>
<dbReference type="SMART" id="SM00249">
    <property type="entry name" value="PHD"/>
    <property type="match status" value="3"/>
</dbReference>
<dbReference type="GO" id="GO:0008270">
    <property type="term" value="F:zinc ion binding"/>
    <property type="evidence" value="ECO:0007669"/>
    <property type="project" value="UniProtKB-KW"/>
</dbReference>
<reference evidence="8" key="2">
    <citation type="submission" date="2025-08" db="UniProtKB">
        <authorList>
            <consortium name="Ensembl"/>
        </authorList>
    </citation>
    <scope>IDENTIFICATION</scope>
</reference>
<evidence type="ECO:0000256" key="2">
    <source>
        <dbReference type="ARBA" id="ARBA00022771"/>
    </source>
</evidence>
<sequence>MPLAPQRCSFPVAFALSPPACVLCRRAHADPNICGPKLRNGGICAHRFCLVSFCGAGCSFLTGRPCRILLIGSSLFCSDCFICGESGATITCWQKGCKRRFHLPCAVEGRCITQFFEHYRSFCWEHRPQQAVVVAPENTACLICLELVEGRTSYRTLVCPACKHAWFHRACVQNYALHAGFVCFSCPHCQNQYQFLTEMRTMGIRIPRRGPSWTEDGGYAQLRKRHSRCDARQCLCPGGREEAEQEGPWQLLLCCSCAAEGTHKRCSSLKHSTTSWECDTCAGAGTCKCQSTRVLLGWGQGPGQAMGARCGLARASLLQEGWGTSLAHPSPGLGERTLDLPASSCSLWCQLGACKEGTGHSVSLRPGEVRSGEGRAGTGLSGGCRGRRGAPHRRAPGLSCKLSRDSLLPQR</sequence>
<evidence type="ECO:0008006" key="10">
    <source>
        <dbReference type="Google" id="ProtNLM"/>
    </source>
</evidence>
<evidence type="ECO:0000256" key="1">
    <source>
        <dbReference type="ARBA" id="ARBA00022723"/>
    </source>
</evidence>
<dbReference type="GeneTree" id="ENSGT00950000182865"/>
<dbReference type="PANTHER" id="PTHR12420">
    <property type="entry name" value="PHD FINGER PROTEIN"/>
    <property type="match status" value="1"/>
</dbReference>
<dbReference type="OMA" id="APEDANC"/>
<dbReference type="InterPro" id="IPR051188">
    <property type="entry name" value="PHD-type_Zinc_Finger"/>
</dbReference>
<accession>A0A672TZM0</accession>
<evidence type="ECO:0000313" key="9">
    <source>
        <dbReference type="Proteomes" id="UP000472266"/>
    </source>
</evidence>
<feature type="domain" description="RING-type" evidence="6">
    <location>
        <begin position="141"/>
        <end position="190"/>
    </location>
</feature>
<dbReference type="PROSITE" id="PS51805">
    <property type="entry name" value="EPHD"/>
    <property type="match status" value="1"/>
</dbReference>
<evidence type="ECO:0000256" key="4">
    <source>
        <dbReference type="PROSITE-ProRule" id="PRU00175"/>
    </source>
</evidence>
<dbReference type="PANTHER" id="PTHR12420:SF47">
    <property type="entry name" value="PHD FINGER PROTEIN 7"/>
    <property type="match status" value="1"/>
</dbReference>
<dbReference type="Gene3D" id="3.30.40.10">
    <property type="entry name" value="Zinc/RING finger domain, C3HC4 (zinc finger)"/>
    <property type="match status" value="2"/>
</dbReference>
<reference evidence="8" key="3">
    <citation type="submission" date="2025-09" db="UniProtKB">
        <authorList>
            <consortium name="Ensembl"/>
        </authorList>
    </citation>
    <scope>IDENTIFICATION</scope>
</reference>
<evidence type="ECO:0000313" key="8">
    <source>
        <dbReference type="Ensembl" id="ENSSHBP00005007764.1"/>
    </source>
</evidence>
<keyword evidence="3" id="KW-0862">Zinc</keyword>
<evidence type="ECO:0000259" key="6">
    <source>
        <dbReference type="PROSITE" id="PS50089"/>
    </source>
</evidence>
<dbReference type="Pfam" id="PF13771">
    <property type="entry name" value="zf-HC5HC2H"/>
    <property type="match status" value="1"/>
</dbReference>
<feature type="compositionally biased region" description="Gly residues" evidence="5">
    <location>
        <begin position="374"/>
        <end position="384"/>
    </location>
</feature>
<reference evidence="8 9" key="1">
    <citation type="submission" date="2019-11" db="EMBL/GenBank/DDBJ databases">
        <title>Strigops habroptila (kakapo) genome, bStrHab1, primary haplotype, v2.</title>
        <authorList>
            <person name="Jarvis E.D."/>
            <person name="Howard J."/>
            <person name="Rhie A."/>
            <person name="Phillippy A."/>
            <person name="Korlach J."/>
            <person name="Digby A."/>
            <person name="Iorns D."/>
            <person name="Eason D."/>
            <person name="Robertson B."/>
            <person name="Raemaekers T."/>
            <person name="Howe K."/>
            <person name="Lewin H."/>
            <person name="Damas J."/>
            <person name="Hastie A."/>
            <person name="Tracey A."/>
            <person name="Chow W."/>
            <person name="Fedrigo O."/>
        </authorList>
    </citation>
    <scope>NUCLEOTIDE SEQUENCE [LARGE SCALE GENOMIC DNA]</scope>
</reference>
<dbReference type="SUPFAM" id="SSF57903">
    <property type="entry name" value="FYVE/PHD zinc finger"/>
    <property type="match status" value="1"/>
</dbReference>
<keyword evidence="1" id="KW-0479">Metal-binding</keyword>
<dbReference type="AlphaFoldDB" id="A0A672TZM0"/>
<dbReference type="Ensembl" id="ENSSHBT00005009340.1">
    <property type="protein sequence ID" value="ENSSHBP00005007764.1"/>
    <property type="gene ID" value="ENSSHBG00005006767.1"/>
</dbReference>
<dbReference type="InterPro" id="IPR001965">
    <property type="entry name" value="Znf_PHD"/>
</dbReference>
<keyword evidence="9" id="KW-1185">Reference proteome</keyword>
<dbReference type="InterPro" id="IPR001841">
    <property type="entry name" value="Znf_RING"/>
</dbReference>